<proteinExistence type="predicted"/>
<dbReference type="SUPFAM" id="SSF52058">
    <property type="entry name" value="L domain-like"/>
    <property type="match status" value="4"/>
</dbReference>
<name>A0AA86RD66_9EUKA</name>
<dbReference type="InterPro" id="IPR001611">
    <property type="entry name" value="Leu-rich_rpt"/>
</dbReference>
<evidence type="ECO:0008006" key="6">
    <source>
        <dbReference type="Google" id="ProtNLM"/>
    </source>
</evidence>
<accession>A0AA86RD66</accession>
<dbReference type="SMART" id="SM00369">
    <property type="entry name" value="LRR_TYP"/>
    <property type="match status" value="13"/>
</dbReference>
<dbReference type="PANTHER" id="PTHR46652">
    <property type="entry name" value="LEUCINE-RICH REPEAT AND IQ DOMAIN-CONTAINING PROTEIN 1-RELATED"/>
    <property type="match status" value="1"/>
</dbReference>
<evidence type="ECO:0000313" key="3">
    <source>
        <dbReference type="EMBL" id="CAI9972443.1"/>
    </source>
</evidence>
<dbReference type="SMART" id="SM00365">
    <property type="entry name" value="LRR_SD22"/>
    <property type="match status" value="24"/>
</dbReference>
<evidence type="ECO:0000256" key="2">
    <source>
        <dbReference type="ARBA" id="ARBA00022737"/>
    </source>
</evidence>
<protein>
    <recommendedName>
        <fullName evidence="6">Chaoptin</fullName>
    </recommendedName>
</protein>
<dbReference type="InterPro" id="IPR003591">
    <property type="entry name" value="Leu-rich_rpt_typical-subtyp"/>
</dbReference>
<dbReference type="InterPro" id="IPR025875">
    <property type="entry name" value="Leu-rich_rpt_4"/>
</dbReference>
<keyword evidence="5" id="KW-1185">Reference proteome</keyword>
<evidence type="ECO:0000256" key="1">
    <source>
        <dbReference type="ARBA" id="ARBA00022614"/>
    </source>
</evidence>
<dbReference type="PROSITE" id="PS51450">
    <property type="entry name" value="LRR"/>
    <property type="match status" value="16"/>
</dbReference>
<dbReference type="PANTHER" id="PTHR46652:SF3">
    <property type="entry name" value="LEUCINE-RICH REPEAT-CONTAINING PROTEIN 9"/>
    <property type="match status" value="1"/>
</dbReference>
<dbReference type="SUPFAM" id="SSF52047">
    <property type="entry name" value="RNI-like"/>
    <property type="match status" value="1"/>
</dbReference>
<evidence type="ECO:0000313" key="4">
    <source>
        <dbReference type="EMBL" id="CAL6080747.1"/>
    </source>
</evidence>
<organism evidence="3">
    <name type="scientific">Hexamita inflata</name>
    <dbReference type="NCBI Taxonomy" id="28002"/>
    <lineage>
        <taxon>Eukaryota</taxon>
        <taxon>Metamonada</taxon>
        <taxon>Diplomonadida</taxon>
        <taxon>Hexamitidae</taxon>
        <taxon>Hexamitinae</taxon>
        <taxon>Hexamita</taxon>
    </lineage>
</organism>
<dbReference type="Gene3D" id="3.80.10.10">
    <property type="entry name" value="Ribonuclease Inhibitor"/>
    <property type="match status" value="8"/>
</dbReference>
<dbReference type="EMBL" id="CATOUU010001109">
    <property type="protein sequence ID" value="CAI9972443.1"/>
    <property type="molecule type" value="Genomic_DNA"/>
</dbReference>
<dbReference type="EMBL" id="CAXDID020000348">
    <property type="protein sequence ID" value="CAL6080747.1"/>
    <property type="molecule type" value="Genomic_DNA"/>
</dbReference>
<sequence>MTEQPQAYKVLKQSDLLSEQIEKHNNIIIQNIYFKKLDNIPVHIKQLTIISCKLQSLKNLCNLSDLIYLDIHDNMISDISEIIIHPELTYLDISQNCIIIIDKVAQLNKLKTFYCSNNKIINIEPLIYHENFDSSWIQQQFIPDLKDFINALTPGSSNQKAVELMNKENMKKEFSVYLYENIKNFAPQVKNTNLVIQSQPQLTKIAFMDCLKIKYLYLSNCPNIDLQNMPMKIKHLSIIQSNLKTVDGLQKITQLEYLDLSENEIILCEKLNQLKHLRGINLRKNKIIDLKNIKHLIQYLNTQVSNQSQPSDQDFMKYLGQQGTQIQLQELKKLMEQNQLSNNQIVYDTEMIQKYKDKVFNGVLEIIDDQNLTSVEFTEVISSSDKKISELQIICCHNIKLDRCPQSSTIKKLIINKCNLQNLNGIQVMTQLTELNLSFNQISDISKLSTLVKLTVLELDQNNIESISVIQHFNELHTLDLSQNLISTLTSLKSLYKLKVLDLSYNKLVSVSDLSALSDIKLLNISKNNVTSIDSLKNCKKITHLNISFNKIISVEILSQFSALKDLRLEHNMIQNAFKHLSSLQFVNKNWFGEQKTPTLNDYKNSFNQDERDINKRIQEDLKNKKMNDNQCMLVKQHQSSVTNQTLKISQQNDLNNLQFLDVLKVKEFEAVRCQTIDFTDEQVPKQLLKLKLNYCKFLNDKDQISVIENIYQMEQLVELDLSFNKIQYISEICNLVQLQKLFLQNNVITNIPEELNNLQKLTELNISNNKIIFSSPLNKMSCKIIQADNNYIMDNVSYGNQRQPQIQDYKNLLGPNSTDEQVTTLSEIINYNASMNKKYINFVKNVNKICIENDKEFKNFEFLVRFDITSLTIINCQNVKLPRIIQFNDEKADSSVPQSYFAIPIQLQEIVIKISKLEDVVGLDLLTQLQKITLVDNNITSISPLFTLTNVIELTVLKSKLTTVSGIREMKQLVYLNLGENQISDINEIGQLVNLQNLYLQNNNIYRINSLRTLKKLTYINLSDNNIIFSEPLNKLYNNNFWLEIKNNTVIDYFFKDQRTPERINCKNFLNSNSSDEQIDELERVIIFNNIHYKTQMYNYFVNLIQNAHLNIYNIAALTDFSFIDDLNVYSLNLLNCLNIKLPFVVNKIYNEILESYPEIVKIEKTPSKILSLSIDNCGLTNLNGLENIKQLKSLVLKNNKFTSIEPLLTLTNLTSLTINHSKITNIIGIEKLKYLSSINLENNCILKIKPIKELVNLTHVSIDNNFIYDLQHLISLPNYSIMWISSQRVPSVTEIEQFINDTQSNYNLQYYQQKIIQNKTKNEEIQNDQQMSQKFAPQARNGNLSISDERKLQDIWFVDFLKTQNLTLINCSNLKLSRNSKNIRSLSINNCGLTNLSGIESMNQLQELLLLNNAFESIKPLSTMVNIKKLTINYSKLTNIIGISQMKLLQYLDIKNNQILSIEPIQGLKSLNLVLIDNNFIQDLDYLIQIDRFHSNWVKPQGIPSNVQFQNYINNTDPNMKVNELISKFAEKNIITLDLQQDEQNIVQYKQYINTINKTLVINNDNKLKNFYFVSKLEIVNLQLNNCINIKLNRTPENILSLTINNTSLTNIVGLEKMKQLQYINLCNNTILIIEPIKDLKNLKQLLIDQNVIHDIEFIKSDWIYCQKPTFEIDYINYIKDTGSLISPAELKTILSAKKKKTDELIGKYVENYNNEMINKFKNYVEKREKPYGRCLEISNNTEVRDINFVKKLGVTDLRLKNCRNAHLLRAPDNLECLTNDDSDLKSLKGVEMLSKLKFLSIENAKLVSVDSLRNSCFDTAT</sequence>
<keyword evidence="1" id="KW-0433">Leucine-rich repeat</keyword>
<gene>
    <name evidence="4" type="ORF">HINF_LOCUS60014</name>
    <name evidence="3" type="ORF">HINF_LOCUS60088</name>
</gene>
<dbReference type="InterPro" id="IPR050836">
    <property type="entry name" value="SDS22/Internalin_LRR"/>
</dbReference>
<dbReference type="Proteomes" id="UP001642409">
    <property type="component" value="Unassembled WGS sequence"/>
</dbReference>
<comment type="caution">
    <text evidence="3">The sequence shown here is derived from an EMBL/GenBank/DDBJ whole genome shotgun (WGS) entry which is preliminary data.</text>
</comment>
<dbReference type="InterPro" id="IPR032675">
    <property type="entry name" value="LRR_dom_sf"/>
</dbReference>
<dbReference type="Pfam" id="PF12799">
    <property type="entry name" value="LRR_4"/>
    <property type="match status" value="1"/>
</dbReference>
<reference evidence="4 5" key="2">
    <citation type="submission" date="2024-07" db="EMBL/GenBank/DDBJ databases">
        <authorList>
            <person name="Akdeniz Z."/>
        </authorList>
    </citation>
    <scope>NUCLEOTIDE SEQUENCE [LARGE SCALE GENOMIC DNA]</scope>
</reference>
<reference evidence="3" key="1">
    <citation type="submission" date="2023-06" db="EMBL/GenBank/DDBJ databases">
        <authorList>
            <person name="Kurt Z."/>
        </authorList>
    </citation>
    <scope>NUCLEOTIDE SEQUENCE</scope>
</reference>
<keyword evidence="2" id="KW-0677">Repeat</keyword>
<evidence type="ECO:0000313" key="5">
    <source>
        <dbReference type="Proteomes" id="UP001642409"/>
    </source>
</evidence>